<evidence type="ECO:0000313" key="3">
    <source>
        <dbReference type="WBParaSite" id="NBR_0001369201-mRNA-1"/>
    </source>
</evidence>
<protein>
    <submittedName>
        <fullName evidence="3">DUF2158 domain-containing protein</fullName>
    </submittedName>
</protein>
<organism evidence="3">
    <name type="scientific">Nippostrongylus brasiliensis</name>
    <name type="common">Rat hookworm</name>
    <dbReference type="NCBI Taxonomy" id="27835"/>
    <lineage>
        <taxon>Eukaryota</taxon>
        <taxon>Metazoa</taxon>
        <taxon>Ecdysozoa</taxon>
        <taxon>Nematoda</taxon>
        <taxon>Chromadorea</taxon>
        <taxon>Rhabditida</taxon>
        <taxon>Rhabditina</taxon>
        <taxon>Rhabditomorpha</taxon>
        <taxon>Strongyloidea</taxon>
        <taxon>Heligmosomidae</taxon>
        <taxon>Nippostrongylus</taxon>
    </lineage>
</organism>
<dbReference type="WBParaSite" id="NBR_0001369201-mRNA-1">
    <property type="protein sequence ID" value="NBR_0001369201-mRNA-1"/>
    <property type="gene ID" value="NBR_0001369201"/>
</dbReference>
<dbReference type="EMBL" id="UYSL01021118">
    <property type="protein sequence ID" value="VDL77282.1"/>
    <property type="molecule type" value="Genomic_DNA"/>
</dbReference>
<proteinExistence type="predicted"/>
<evidence type="ECO:0000313" key="1">
    <source>
        <dbReference type="EMBL" id="VDL77282.1"/>
    </source>
</evidence>
<name>A0A0N4YB72_NIPBR</name>
<reference evidence="1 2" key="2">
    <citation type="submission" date="2018-11" db="EMBL/GenBank/DDBJ databases">
        <authorList>
            <consortium name="Pathogen Informatics"/>
        </authorList>
    </citation>
    <scope>NUCLEOTIDE SEQUENCE [LARGE SCALE GENOMIC DNA]</scope>
</reference>
<reference evidence="3" key="1">
    <citation type="submission" date="2017-02" db="UniProtKB">
        <authorList>
            <consortium name="WormBaseParasite"/>
        </authorList>
    </citation>
    <scope>IDENTIFICATION</scope>
</reference>
<dbReference type="Proteomes" id="UP000271162">
    <property type="component" value="Unassembled WGS sequence"/>
</dbReference>
<accession>A0A0N4YB72</accession>
<gene>
    <name evidence="1" type="ORF">NBR_LOCUS13693</name>
</gene>
<evidence type="ECO:0000313" key="2">
    <source>
        <dbReference type="Proteomes" id="UP000271162"/>
    </source>
</evidence>
<dbReference type="AlphaFoldDB" id="A0A0N4YB72"/>
<sequence>MTRKGYLLAGQVVISTREEDQGRSGGHSYERRGCIRTIQADMAPSEVKFYRHGYPLRVPLILTNSQLGEDLVPKSSLKAEEVEG</sequence>
<keyword evidence="2" id="KW-1185">Reference proteome</keyword>